<reference evidence="1" key="1">
    <citation type="submission" date="2020-11" db="EMBL/GenBank/DDBJ databases">
        <authorList>
            <person name="Tran Van P."/>
        </authorList>
    </citation>
    <scope>NUCLEOTIDE SEQUENCE</scope>
</reference>
<dbReference type="AlphaFoldDB" id="A0A7R8ZS94"/>
<protein>
    <submittedName>
        <fullName evidence="1">Uncharacterized protein</fullName>
    </submittedName>
</protein>
<dbReference type="EMBL" id="OB664731">
    <property type="protein sequence ID" value="CAD7232502.1"/>
    <property type="molecule type" value="Genomic_DNA"/>
</dbReference>
<sequence>MSDAGIELVSAVNPLRSVIVCWRTFVQILLKEAFAAEFLEASSWDILTQIWTLGSESTSGWKSQRALSARIQLRVSKGAIFGLTSTTTTLIESSTSSTAQRTPQPEQTLLAFKCPWKQSCDVASDKQHVEYQFKCPWEQSCEVASDKQHVEYRSADPMFPYKRFPLEVAERWQKQGILDYK</sequence>
<accession>A0A7R8ZS94</accession>
<gene>
    <name evidence="1" type="ORF">CTOB1V02_LOCUS10337</name>
</gene>
<organism evidence="1">
    <name type="scientific">Cyprideis torosa</name>
    <dbReference type="NCBI Taxonomy" id="163714"/>
    <lineage>
        <taxon>Eukaryota</taxon>
        <taxon>Metazoa</taxon>
        <taxon>Ecdysozoa</taxon>
        <taxon>Arthropoda</taxon>
        <taxon>Crustacea</taxon>
        <taxon>Oligostraca</taxon>
        <taxon>Ostracoda</taxon>
        <taxon>Podocopa</taxon>
        <taxon>Podocopida</taxon>
        <taxon>Cytherocopina</taxon>
        <taxon>Cytheroidea</taxon>
        <taxon>Cytherideidae</taxon>
        <taxon>Cyprideis</taxon>
    </lineage>
</organism>
<proteinExistence type="predicted"/>
<evidence type="ECO:0000313" key="1">
    <source>
        <dbReference type="EMBL" id="CAD7232502.1"/>
    </source>
</evidence>
<name>A0A7R8ZS94_9CRUS</name>